<name>A0ABY4BTU0_9FLAO</name>
<accession>A0ABY4BTU0</accession>
<dbReference type="RefSeq" id="WP_243550422.1">
    <property type="nucleotide sequence ID" value="NZ_CP094532.1"/>
</dbReference>
<evidence type="ECO:0000313" key="1">
    <source>
        <dbReference type="EMBL" id="UOE41612.1"/>
    </source>
</evidence>
<dbReference type="Proteomes" id="UP000831460">
    <property type="component" value="Chromosome"/>
</dbReference>
<protein>
    <recommendedName>
        <fullName evidence="3">Ig-like domain-containing protein</fullName>
    </recommendedName>
</protein>
<sequence length="311" mass="30680">MSGYTFTSTSSSNWVDSPAPTVTNSSVIFSSATTSTGSTPGNGYVVYNGVAVLPAYTNVVLTYTGQKYGTYNSSNENNGYAIALLPPCTTPATPTVTTTGATCTSAGTATISNYNSALTYTFSPSGPSVGAGGVISGLTAGTSYTVTATDGNCTATSTSFRVAAQLSVPTATVSSTSPICSGQNAVFTITGTPNAVVTYTLNGGANTNVTLSSTGTATVTVNGATANQTLTLVSVNNPTTKCSATLSGSSTVTVNPLPTATVSSTSPICSGQNAVFNITGTPNAVVTYNINGGLNTVVTLSSTGTGTGTVS</sequence>
<evidence type="ECO:0000313" key="2">
    <source>
        <dbReference type="Proteomes" id="UP000831460"/>
    </source>
</evidence>
<proteinExistence type="predicted"/>
<evidence type="ECO:0008006" key="3">
    <source>
        <dbReference type="Google" id="ProtNLM"/>
    </source>
</evidence>
<gene>
    <name evidence="1" type="ORF">MTP09_02955</name>
</gene>
<dbReference type="EMBL" id="CP094532">
    <property type="protein sequence ID" value="UOE41612.1"/>
    <property type="molecule type" value="Genomic_DNA"/>
</dbReference>
<keyword evidence="2" id="KW-1185">Reference proteome</keyword>
<organism evidence="1 2">
    <name type="scientific">Chryseobacterium suipulveris</name>
    <dbReference type="NCBI Taxonomy" id="2929800"/>
    <lineage>
        <taxon>Bacteria</taxon>
        <taxon>Pseudomonadati</taxon>
        <taxon>Bacteroidota</taxon>
        <taxon>Flavobacteriia</taxon>
        <taxon>Flavobacteriales</taxon>
        <taxon>Weeksellaceae</taxon>
        <taxon>Chryseobacterium group</taxon>
        <taxon>Chryseobacterium</taxon>
    </lineage>
</organism>
<reference evidence="1 2" key="1">
    <citation type="submission" date="2022-03" db="EMBL/GenBank/DDBJ databases">
        <title>Chryseobacterium sp. isolated from particulate matters in swine house.</title>
        <authorList>
            <person name="Won M."/>
            <person name="Kim S.-J."/>
            <person name="Kwon S.-W."/>
        </authorList>
    </citation>
    <scope>NUCLEOTIDE SEQUENCE [LARGE SCALE GENOMIC DNA]</scope>
    <source>
        <strain evidence="1 2">SC2-2</strain>
    </source>
</reference>